<dbReference type="KEGG" id="uli:ETAA1_46970"/>
<evidence type="ECO:0000256" key="2">
    <source>
        <dbReference type="SAM" id="SignalP"/>
    </source>
</evidence>
<dbReference type="AlphaFoldDB" id="A0A517XYY5"/>
<dbReference type="RefSeq" id="WP_145242668.1">
    <property type="nucleotide sequence ID" value="NZ_CP036273.1"/>
</dbReference>
<name>A0A517XYY5_9BACT</name>
<sequence length="237" mass="25652" precursor="true">MKVLAAAAMGCAVLIAFGCARPPEPEPQPEQPPAPAPEAKAADAPREVPAALAKVFQERNQLHKRQTGALLTITAKWVDDGRIEPLIRATWSIDYDGPRRPFTILKPGGGENAALLHFWYLDSKGGVATCHTGWGGASYHKEPPKQKSMYAISPDGKAVSGHLERGITSLRGGFGRYPKSGDPSLWAQLEHTPTDRGDGFERHFDPKTGITTKGAGWTLDAWTGKLWSPVVEVVELK</sequence>
<reference evidence="3 4" key="1">
    <citation type="submission" date="2019-02" db="EMBL/GenBank/DDBJ databases">
        <title>Deep-cultivation of Planctomycetes and their phenomic and genomic characterization uncovers novel biology.</title>
        <authorList>
            <person name="Wiegand S."/>
            <person name="Jogler M."/>
            <person name="Boedeker C."/>
            <person name="Pinto D."/>
            <person name="Vollmers J."/>
            <person name="Rivas-Marin E."/>
            <person name="Kohn T."/>
            <person name="Peeters S.H."/>
            <person name="Heuer A."/>
            <person name="Rast P."/>
            <person name="Oberbeckmann S."/>
            <person name="Bunk B."/>
            <person name="Jeske O."/>
            <person name="Meyerdierks A."/>
            <person name="Storesund J.E."/>
            <person name="Kallscheuer N."/>
            <person name="Luecker S."/>
            <person name="Lage O.M."/>
            <person name="Pohl T."/>
            <person name="Merkel B.J."/>
            <person name="Hornburger P."/>
            <person name="Mueller R.-W."/>
            <person name="Bruemmer F."/>
            <person name="Labrenz M."/>
            <person name="Spormann A.M."/>
            <person name="Op den Camp H."/>
            <person name="Overmann J."/>
            <person name="Amann R."/>
            <person name="Jetten M.S.M."/>
            <person name="Mascher T."/>
            <person name="Medema M.H."/>
            <person name="Devos D.P."/>
            <person name="Kaster A.-K."/>
            <person name="Ovreas L."/>
            <person name="Rohde M."/>
            <person name="Galperin M.Y."/>
            <person name="Jogler C."/>
        </authorList>
    </citation>
    <scope>NUCLEOTIDE SEQUENCE [LARGE SCALE GENOMIC DNA]</scope>
    <source>
        <strain evidence="3 4">ETA_A1</strain>
    </source>
</reference>
<keyword evidence="4" id="KW-1185">Reference proteome</keyword>
<organism evidence="3 4">
    <name type="scientific">Urbifossiella limnaea</name>
    <dbReference type="NCBI Taxonomy" id="2528023"/>
    <lineage>
        <taxon>Bacteria</taxon>
        <taxon>Pseudomonadati</taxon>
        <taxon>Planctomycetota</taxon>
        <taxon>Planctomycetia</taxon>
        <taxon>Gemmatales</taxon>
        <taxon>Gemmataceae</taxon>
        <taxon>Urbifossiella</taxon>
    </lineage>
</organism>
<evidence type="ECO:0000256" key="1">
    <source>
        <dbReference type="SAM" id="MobiDB-lite"/>
    </source>
</evidence>
<accession>A0A517XYY5</accession>
<feature type="compositionally biased region" description="Pro residues" evidence="1">
    <location>
        <begin position="25"/>
        <end position="36"/>
    </location>
</feature>
<evidence type="ECO:0000313" key="4">
    <source>
        <dbReference type="Proteomes" id="UP000319576"/>
    </source>
</evidence>
<dbReference type="Proteomes" id="UP000319576">
    <property type="component" value="Chromosome"/>
</dbReference>
<proteinExistence type="predicted"/>
<gene>
    <name evidence="3" type="ORF">ETAA1_46970</name>
</gene>
<evidence type="ECO:0000313" key="3">
    <source>
        <dbReference type="EMBL" id="QDU22712.1"/>
    </source>
</evidence>
<feature type="region of interest" description="Disordered" evidence="1">
    <location>
        <begin position="22"/>
        <end position="44"/>
    </location>
</feature>
<keyword evidence="2" id="KW-0732">Signal</keyword>
<dbReference type="PROSITE" id="PS51257">
    <property type="entry name" value="PROKAR_LIPOPROTEIN"/>
    <property type="match status" value="1"/>
</dbReference>
<evidence type="ECO:0008006" key="5">
    <source>
        <dbReference type="Google" id="ProtNLM"/>
    </source>
</evidence>
<feature type="chain" id="PRO_5021986614" description="Lipoprotein" evidence="2">
    <location>
        <begin position="21"/>
        <end position="237"/>
    </location>
</feature>
<feature type="signal peptide" evidence="2">
    <location>
        <begin position="1"/>
        <end position="20"/>
    </location>
</feature>
<dbReference type="EMBL" id="CP036273">
    <property type="protein sequence ID" value="QDU22712.1"/>
    <property type="molecule type" value="Genomic_DNA"/>
</dbReference>
<protein>
    <recommendedName>
        <fullName evidence="5">Lipoprotein</fullName>
    </recommendedName>
</protein>